<keyword evidence="3" id="KW-1185">Reference proteome</keyword>
<accession>A0ABW1CC34</accession>
<gene>
    <name evidence="2" type="ORF">ACFPZ3_03335</name>
</gene>
<comment type="caution">
    <text evidence="2">The sequence shown here is derived from an EMBL/GenBank/DDBJ whole genome shotgun (WGS) entry which is preliminary data.</text>
</comment>
<keyword evidence="1" id="KW-0472">Membrane</keyword>
<dbReference type="Proteomes" id="UP001596058">
    <property type="component" value="Unassembled WGS sequence"/>
</dbReference>
<feature type="transmembrane region" description="Helical" evidence="1">
    <location>
        <begin position="12"/>
        <end position="30"/>
    </location>
</feature>
<sequence>MPENDKSDSKRTKILVWAGGVLTAVLIAGLTDSLSPLIRLAADLLNIGRPALRATVVPAGGRAPHLAVSALPATPQDRALFLGGRFTDPAFLDLAGQLGGAWVKWVRVRVVFTAGRGLVRITNVRVKEDPDPGPNVVRAFVEYPSETMSRNPQLIMNLDSPAPFFASVQKPGSAYFGPESLPVEQGKQKELGFEIRAGSHSHTFKLEVEYVPAEGGKPESLTVSDAGGRPFRVTGAPDRYTGYGTVYRNTGAGLHAVTGRAACELFEPERACVSPG</sequence>
<keyword evidence="1" id="KW-1133">Transmembrane helix</keyword>
<evidence type="ECO:0000313" key="3">
    <source>
        <dbReference type="Proteomes" id="UP001596058"/>
    </source>
</evidence>
<name>A0ABW1CC34_9ACTN</name>
<organism evidence="2 3">
    <name type="scientific">Nonomuraea insulae</name>
    <dbReference type="NCBI Taxonomy" id="1616787"/>
    <lineage>
        <taxon>Bacteria</taxon>
        <taxon>Bacillati</taxon>
        <taxon>Actinomycetota</taxon>
        <taxon>Actinomycetes</taxon>
        <taxon>Streptosporangiales</taxon>
        <taxon>Streptosporangiaceae</taxon>
        <taxon>Nonomuraea</taxon>
    </lineage>
</organism>
<evidence type="ECO:0000256" key="1">
    <source>
        <dbReference type="SAM" id="Phobius"/>
    </source>
</evidence>
<evidence type="ECO:0000313" key="2">
    <source>
        <dbReference type="EMBL" id="MFC5822882.1"/>
    </source>
</evidence>
<protein>
    <submittedName>
        <fullName evidence="2">Uncharacterized protein</fullName>
    </submittedName>
</protein>
<proteinExistence type="predicted"/>
<dbReference type="EMBL" id="JBHSPA010000006">
    <property type="protein sequence ID" value="MFC5822882.1"/>
    <property type="molecule type" value="Genomic_DNA"/>
</dbReference>
<reference evidence="3" key="1">
    <citation type="journal article" date="2019" name="Int. J. Syst. Evol. Microbiol.">
        <title>The Global Catalogue of Microorganisms (GCM) 10K type strain sequencing project: providing services to taxonomists for standard genome sequencing and annotation.</title>
        <authorList>
            <consortium name="The Broad Institute Genomics Platform"/>
            <consortium name="The Broad Institute Genome Sequencing Center for Infectious Disease"/>
            <person name="Wu L."/>
            <person name="Ma J."/>
        </authorList>
    </citation>
    <scope>NUCLEOTIDE SEQUENCE [LARGE SCALE GENOMIC DNA]</scope>
    <source>
        <strain evidence="3">CCUG 53903</strain>
    </source>
</reference>
<keyword evidence="1" id="KW-0812">Transmembrane</keyword>
<dbReference type="RefSeq" id="WP_379512431.1">
    <property type="nucleotide sequence ID" value="NZ_JBHSPA010000006.1"/>
</dbReference>